<protein>
    <submittedName>
        <fullName evidence="1">Uncharacterized protein</fullName>
    </submittedName>
</protein>
<dbReference type="EMBL" id="AP014809">
    <property type="protein sequence ID" value="BAU91462.1"/>
    <property type="molecule type" value="Genomic_DNA"/>
</dbReference>
<proteinExistence type="predicted"/>
<accession>A0A161JMD9</accession>
<dbReference type="OMA" id="EDEYHVY"/>
<sequence length="79" mass="9105">MGEDRPDEYHVYLRHDDVIYFLAADGTFVPDLEGGRAFERIEDAFEVINAMTDGRDLPREHEPGVVRNAHRFYGPRARG</sequence>
<evidence type="ECO:0000313" key="2">
    <source>
        <dbReference type="Proteomes" id="UP000218288"/>
    </source>
</evidence>
<dbReference type="Proteomes" id="UP000218288">
    <property type="component" value="Chromosome"/>
</dbReference>
<dbReference type="OrthoDB" id="7996221at2"/>
<dbReference type="RefSeq" id="WP_012454478.1">
    <property type="nucleotide sequence ID" value="NZ_AP014809.1"/>
</dbReference>
<evidence type="ECO:0000313" key="1">
    <source>
        <dbReference type="EMBL" id="BAU91462.1"/>
    </source>
</evidence>
<reference evidence="1 2" key="1">
    <citation type="journal article" date="2016" name="Genome Announc.">
        <title>Complete Genome Sequence of Methylobacterium populi P-1M, Isolated from Pink-Pigmented Household Biofilm.</title>
        <authorList>
            <person name="Morohoshi T."/>
            <person name="Ikeda T."/>
        </authorList>
    </citation>
    <scope>NUCLEOTIDE SEQUENCE [LARGE SCALE GENOMIC DNA]</scope>
    <source>
        <strain evidence="1 2">P-1M</strain>
    </source>
</reference>
<name>A0A161JMD9_9HYPH</name>
<gene>
    <name evidence="1" type="ORF">MPPM_2857</name>
</gene>
<organism evidence="1 2">
    <name type="scientific">Methylorubrum populi</name>
    <dbReference type="NCBI Taxonomy" id="223967"/>
    <lineage>
        <taxon>Bacteria</taxon>
        <taxon>Pseudomonadati</taxon>
        <taxon>Pseudomonadota</taxon>
        <taxon>Alphaproteobacteria</taxon>
        <taxon>Hyphomicrobiales</taxon>
        <taxon>Methylobacteriaceae</taxon>
        <taxon>Methylorubrum</taxon>
    </lineage>
</organism>
<dbReference type="AlphaFoldDB" id="A0A161JMD9"/>